<dbReference type="GO" id="GO:1901135">
    <property type="term" value="P:carbohydrate derivative metabolic process"/>
    <property type="evidence" value="ECO:0007669"/>
    <property type="project" value="InterPro"/>
</dbReference>
<feature type="domain" description="HTH rpiR-type" evidence="1">
    <location>
        <begin position="17"/>
        <end position="92"/>
    </location>
</feature>
<dbReference type="Proteomes" id="UP000481852">
    <property type="component" value="Unassembled WGS sequence"/>
</dbReference>
<dbReference type="SUPFAM" id="SSF46689">
    <property type="entry name" value="Homeodomain-like"/>
    <property type="match status" value="1"/>
</dbReference>
<dbReference type="Pfam" id="PF01418">
    <property type="entry name" value="HTH_6"/>
    <property type="match status" value="1"/>
</dbReference>
<reference evidence="2 3" key="1">
    <citation type="submission" date="2019-08" db="EMBL/GenBank/DDBJ databases">
        <title>In-depth cultivation of the pig gut microbiome towards novel bacterial diversity and tailored functional studies.</title>
        <authorList>
            <person name="Wylensek D."/>
            <person name="Hitch T.C.A."/>
            <person name="Clavel T."/>
        </authorList>
    </citation>
    <scope>NUCLEOTIDE SEQUENCE [LARGE SCALE GENOMIC DNA]</scope>
    <source>
        <strain evidence="2 3">Oil+RF-744-WCA-WT-11</strain>
    </source>
</reference>
<evidence type="ECO:0000313" key="3">
    <source>
        <dbReference type="Proteomes" id="UP000481852"/>
    </source>
</evidence>
<proteinExistence type="predicted"/>
<dbReference type="InterPro" id="IPR036388">
    <property type="entry name" value="WH-like_DNA-bd_sf"/>
</dbReference>
<dbReference type="InterPro" id="IPR046348">
    <property type="entry name" value="SIS_dom_sf"/>
</dbReference>
<keyword evidence="3" id="KW-1185">Reference proteome</keyword>
<dbReference type="PANTHER" id="PTHR30514">
    <property type="entry name" value="GLUCOKINASE"/>
    <property type="match status" value="1"/>
</dbReference>
<dbReference type="Pfam" id="PF01380">
    <property type="entry name" value="SIS"/>
    <property type="match status" value="1"/>
</dbReference>
<gene>
    <name evidence="2" type="ORF">FYJ35_12670</name>
</gene>
<dbReference type="InterPro" id="IPR047640">
    <property type="entry name" value="RpiR-like"/>
</dbReference>
<dbReference type="GO" id="GO:0097367">
    <property type="term" value="F:carbohydrate derivative binding"/>
    <property type="evidence" value="ECO:0007669"/>
    <property type="project" value="InterPro"/>
</dbReference>
<dbReference type="PROSITE" id="PS51071">
    <property type="entry name" value="HTH_RPIR"/>
    <property type="match status" value="1"/>
</dbReference>
<comment type="caution">
    <text evidence="2">The sequence shown here is derived from an EMBL/GenBank/DDBJ whole genome shotgun (WGS) entry which is preliminary data.</text>
</comment>
<dbReference type="AlphaFoldDB" id="A0A6L5XBJ6"/>
<dbReference type="InterPro" id="IPR001347">
    <property type="entry name" value="SIS_dom"/>
</dbReference>
<dbReference type="GO" id="GO:0003677">
    <property type="term" value="F:DNA binding"/>
    <property type="evidence" value="ECO:0007669"/>
    <property type="project" value="InterPro"/>
</dbReference>
<dbReference type="GO" id="GO:0003700">
    <property type="term" value="F:DNA-binding transcription factor activity"/>
    <property type="evidence" value="ECO:0007669"/>
    <property type="project" value="InterPro"/>
</dbReference>
<evidence type="ECO:0000313" key="2">
    <source>
        <dbReference type="EMBL" id="MSS15872.1"/>
    </source>
</evidence>
<organism evidence="2 3">
    <name type="scientific">Porcincola intestinalis</name>
    <dbReference type="NCBI Taxonomy" id="2606632"/>
    <lineage>
        <taxon>Bacteria</taxon>
        <taxon>Bacillati</taxon>
        <taxon>Bacillota</taxon>
        <taxon>Clostridia</taxon>
        <taxon>Lachnospirales</taxon>
        <taxon>Lachnospiraceae</taxon>
        <taxon>Porcincola</taxon>
    </lineage>
</organism>
<evidence type="ECO:0000259" key="1">
    <source>
        <dbReference type="PROSITE" id="PS51071"/>
    </source>
</evidence>
<protein>
    <submittedName>
        <fullName evidence="2">MurR/RpiR family transcriptional regulator</fullName>
    </submittedName>
</protein>
<dbReference type="Gene3D" id="1.10.10.10">
    <property type="entry name" value="Winged helix-like DNA-binding domain superfamily/Winged helix DNA-binding domain"/>
    <property type="match status" value="1"/>
</dbReference>
<dbReference type="EMBL" id="VULZ01000016">
    <property type="protein sequence ID" value="MSS15872.1"/>
    <property type="molecule type" value="Genomic_DNA"/>
</dbReference>
<dbReference type="PANTHER" id="PTHR30514:SF21">
    <property type="entry name" value="RPIR-FAMILY TRANSCRIPTIONAL REGULATOR"/>
    <property type="match status" value="1"/>
</dbReference>
<name>A0A6L5XBJ6_9FIRM</name>
<dbReference type="Gene3D" id="3.40.50.10490">
    <property type="entry name" value="Glucose-6-phosphate isomerase like protein, domain 1"/>
    <property type="match status" value="1"/>
</dbReference>
<dbReference type="SUPFAM" id="SSF53697">
    <property type="entry name" value="SIS domain"/>
    <property type="match status" value="1"/>
</dbReference>
<accession>A0A6L5XBJ6</accession>
<dbReference type="RefSeq" id="WP_154527158.1">
    <property type="nucleotide sequence ID" value="NZ_VULZ01000016.1"/>
</dbReference>
<sequence>MGCSERRRDGGNLFLGNGTKQVIKEAFSSMTHVEKSVARFFLNNTAVEDFSSKNIAALLYISESTLSRFAKKCGFRGYREFVFSYEKDFHEEMEYVKSHSAADFVPSNVHAMYTDATAQEFQESQIEQWHDLARIIRRSRAVYMTGSGCADALTELLEYQLVQRGLPIEIVHRTQLLQLHARLATEGELFIGIDMDGKDILMRNTLTVAVENGARSVLISSEPVNELKNSDIGNLCISSGKTISGGHISCVVPYLVMLDLLLMYCEYERDRG</sequence>
<dbReference type="InterPro" id="IPR009057">
    <property type="entry name" value="Homeodomain-like_sf"/>
</dbReference>
<dbReference type="InterPro" id="IPR000281">
    <property type="entry name" value="HTH_RpiR"/>
</dbReference>